<keyword evidence="3" id="KW-1185">Reference proteome</keyword>
<evidence type="ECO:0000313" key="3">
    <source>
        <dbReference type="Proteomes" id="UP000784294"/>
    </source>
</evidence>
<feature type="chain" id="PRO_5019402327" evidence="1">
    <location>
        <begin position="30"/>
        <end position="83"/>
    </location>
</feature>
<evidence type="ECO:0000256" key="1">
    <source>
        <dbReference type="SAM" id="SignalP"/>
    </source>
</evidence>
<dbReference type="Proteomes" id="UP000784294">
    <property type="component" value="Unassembled WGS sequence"/>
</dbReference>
<keyword evidence="1" id="KW-0732">Signal</keyword>
<accession>A0A448XAH4</accession>
<feature type="non-terminal residue" evidence="2">
    <location>
        <position position="83"/>
    </location>
</feature>
<comment type="caution">
    <text evidence="2">The sequence shown here is derived from an EMBL/GenBank/DDBJ whole genome shotgun (WGS) entry which is preliminary data.</text>
</comment>
<reference evidence="2" key="1">
    <citation type="submission" date="2018-11" db="EMBL/GenBank/DDBJ databases">
        <authorList>
            <consortium name="Pathogen Informatics"/>
        </authorList>
    </citation>
    <scope>NUCLEOTIDE SEQUENCE</scope>
</reference>
<dbReference type="AlphaFoldDB" id="A0A448XAH4"/>
<evidence type="ECO:0000313" key="2">
    <source>
        <dbReference type="EMBL" id="VEL32242.1"/>
    </source>
</evidence>
<proteinExistence type="predicted"/>
<feature type="signal peptide" evidence="1">
    <location>
        <begin position="1"/>
        <end position="29"/>
    </location>
</feature>
<sequence length="83" mass="9301">MGLADPACPVCILLPHLWLHMSLLPYVWALLASYPVDTVLNEERECVPSVSTFWAKMLSYPLSPLLLLVRRQTPLPALCLALE</sequence>
<organism evidence="2 3">
    <name type="scientific">Protopolystoma xenopodis</name>
    <dbReference type="NCBI Taxonomy" id="117903"/>
    <lineage>
        <taxon>Eukaryota</taxon>
        <taxon>Metazoa</taxon>
        <taxon>Spiralia</taxon>
        <taxon>Lophotrochozoa</taxon>
        <taxon>Platyhelminthes</taxon>
        <taxon>Monogenea</taxon>
        <taxon>Polyopisthocotylea</taxon>
        <taxon>Polystomatidea</taxon>
        <taxon>Polystomatidae</taxon>
        <taxon>Protopolystoma</taxon>
    </lineage>
</organism>
<protein>
    <submittedName>
        <fullName evidence="2">Uncharacterized protein</fullName>
    </submittedName>
</protein>
<gene>
    <name evidence="2" type="ORF">PXEA_LOCUS25682</name>
</gene>
<name>A0A448XAH4_9PLAT</name>
<dbReference type="EMBL" id="CAAALY010131955">
    <property type="protein sequence ID" value="VEL32242.1"/>
    <property type="molecule type" value="Genomic_DNA"/>
</dbReference>